<dbReference type="Proteomes" id="UP000006764">
    <property type="component" value="Chromosome"/>
</dbReference>
<dbReference type="Pfam" id="PF13386">
    <property type="entry name" value="DsbD_2"/>
    <property type="match status" value="1"/>
</dbReference>
<name>A0A0B4XIM5_9GAMM</name>
<evidence type="ECO:0000313" key="5">
    <source>
        <dbReference type="Proteomes" id="UP000006764"/>
    </source>
</evidence>
<feature type="signal peptide" evidence="2">
    <location>
        <begin position="1"/>
        <end position="18"/>
    </location>
</feature>
<evidence type="ECO:0000256" key="2">
    <source>
        <dbReference type="SAM" id="SignalP"/>
    </source>
</evidence>
<dbReference type="AlphaFoldDB" id="A0A0B4XIM5"/>
<accession>A0A0B4XIM5</accession>
<feature type="transmembrane region" description="Helical" evidence="1">
    <location>
        <begin position="172"/>
        <end position="196"/>
    </location>
</feature>
<feature type="transmembrane region" description="Helical" evidence="1">
    <location>
        <begin position="208"/>
        <end position="226"/>
    </location>
</feature>
<keyword evidence="1" id="KW-0812">Transmembrane</keyword>
<gene>
    <name evidence="4" type="ORF">S7S_02420</name>
</gene>
<dbReference type="InterPro" id="IPR039447">
    <property type="entry name" value="UreH-like_TM_dom"/>
</dbReference>
<feature type="chain" id="PRO_5002097235" description="Urease accessory protein UreH-like transmembrane domain-containing protein" evidence="2">
    <location>
        <begin position="19"/>
        <end position="244"/>
    </location>
</feature>
<dbReference type="PANTHER" id="PTHR42208:SF1">
    <property type="entry name" value="HEAVY METAL TRANSPORTER"/>
    <property type="match status" value="1"/>
</dbReference>
<keyword evidence="1" id="KW-0472">Membrane</keyword>
<feature type="transmembrane region" description="Helical" evidence="1">
    <location>
        <begin position="87"/>
        <end position="108"/>
    </location>
</feature>
<dbReference type="KEGG" id="apac:S7S_02420"/>
<reference evidence="4 5" key="1">
    <citation type="journal article" date="2012" name="J. Bacteriol.">
        <title>Genome sequence of an alkane-degrading bacterium, Alcanivorax pacificus type strain W11-5, isolated from deep sea sediment.</title>
        <authorList>
            <person name="Lai Q."/>
            <person name="Shao Z."/>
        </authorList>
    </citation>
    <scope>NUCLEOTIDE SEQUENCE [LARGE SCALE GENOMIC DNA]</scope>
    <source>
        <strain evidence="4 5">W11-5</strain>
    </source>
</reference>
<organism evidence="4 5">
    <name type="scientific">Isoalcanivorax pacificus W11-5</name>
    <dbReference type="NCBI Taxonomy" id="391936"/>
    <lineage>
        <taxon>Bacteria</taxon>
        <taxon>Pseudomonadati</taxon>
        <taxon>Pseudomonadota</taxon>
        <taxon>Gammaproteobacteria</taxon>
        <taxon>Oceanospirillales</taxon>
        <taxon>Alcanivoracaceae</taxon>
        <taxon>Isoalcanivorax</taxon>
    </lineage>
</organism>
<dbReference type="HOGENOM" id="CLU_032635_0_0_6"/>
<evidence type="ECO:0000259" key="3">
    <source>
        <dbReference type="Pfam" id="PF13386"/>
    </source>
</evidence>
<feature type="domain" description="Urease accessory protein UreH-like transmembrane" evidence="3">
    <location>
        <begin position="13"/>
        <end position="215"/>
    </location>
</feature>
<dbReference type="RefSeq" id="WP_008739614.1">
    <property type="nucleotide sequence ID" value="NZ_CP004387.1"/>
</dbReference>
<dbReference type="PANTHER" id="PTHR42208">
    <property type="entry name" value="HEAVY METAL TRANSPORTER-RELATED"/>
    <property type="match status" value="1"/>
</dbReference>
<dbReference type="OrthoDB" id="9798690at2"/>
<evidence type="ECO:0000313" key="4">
    <source>
        <dbReference type="EMBL" id="AJD46906.1"/>
    </source>
</evidence>
<dbReference type="STRING" id="391936.S7S_02420"/>
<proteinExistence type="predicted"/>
<feature type="transmembrane region" description="Helical" evidence="1">
    <location>
        <begin position="142"/>
        <end position="166"/>
    </location>
</feature>
<keyword evidence="2" id="KW-0732">Signal</keyword>
<keyword evidence="5" id="KW-1185">Reference proteome</keyword>
<evidence type="ECO:0000256" key="1">
    <source>
        <dbReference type="SAM" id="Phobius"/>
    </source>
</evidence>
<dbReference type="EMBL" id="CP004387">
    <property type="protein sequence ID" value="AJD46906.1"/>
    <property type="molecule type" value="Genomic_DNA"/>
</dbReference>
<keyword evidence="1" id="KW-1133">Transmembrane helix</keyword>
<sequence>MTATLLATLSATALLALAGGLHCAAMCGGLAATFTFAIPDTQRRGARLWYWQGLLGAGRVLTYSLLGALAGALGGSLLARLGGGSHLHWPALLSGVLMILLAAHLLGLSAPMRALERIGARVWRRLSPLTRPLLPLDHPLKALALGALWGFLPCGLLYSALLLAAATGSAPGGALAMAVFGLVTLAPVASTGVFAGQISRLRQKPVKHLAAAMSLGVAMLFFWQGLAAPHTAPPALPGMEHHHH</sequence>
<protein>
    <recommendedName>
        <fullName evidence="3">Urease accessory protein UreH-like transmembrane domain-containing protein</fullName>
    </recommendedName>
</protein>